<evidence type="ECO:0000259" key="1">
    <source>
        <dbReference type="Pfam" id="PF26179"/>
    </source>
</evidence>
<gene>
    <name evidence="2" type="ORF">ADEAN_000325900</name>
</gene>
<dbReference type="EMBL" id="LR877149">
    <property type="protein sequence ID" value="CAD2215801.1"/>
    <property type="molecule type" value="Genomic_DNA"/>
</dbReference>
<feature type="domain" description="Mitochondrial RNA binding complex 1 subunit" evidence="1">
    <location>
        <begin position="1"/>
        <end position="352"/>
    </location>
</feature>
<dbReference type="InterPro" id="IPR059087">
    <property type="entry name" value="RESC10"/>
</dbReference>
<dbReference type="OrthoDB" id="277244at2759"/>
<name>A0A7G2C9S9_9TRYP</name>
<evidence type="ECO:0000313" key="3">
    <source>
        <dbReference type="Proteomes" id="UP000515908"/>
    </source>
</evidence>
<proteinExistence type="predicted"/>
<dbReference type="AlphaFoldDB" id="A0A7G2C9S9"/>
<dbReference type="Pfam" id="PF26179">
    <property type="entry name" value="RESC10"/>
    <property type="match status" value="1"/>
</dbReference>
<dbReference type="Proteomes" id="UP000515908">
    <property type="component" value="Chromosome 05"/>
</dbReference>
<keyword evidence="3" id="KW-1185">Reference proteome</keyword>
<reference evidence="2 3" key="1">
    <citation type="submission" date="2020-08" db="EMBL/GenBank/DDBJ databases">
        <authorList>
            <person name="Newling K."/>
            <person name="Davey J."/>
            <person name="Forrester S."/>
        </authorList>
    </citation>
    <scope>NUCLEOTIDE SEQUENCE [LARGE SCALE GENOMIC DNA]</scope>
    <source>
        <strain evidence="3">Crithidia deanei Carvalho (ATCC PRA-265)</strain>
    </source>
</reference>
<sequence>MHELRRTLYYVTSMREKEWLDVPHYTQLMRALTVEFLRRENNGVLAPEDVLYISTHVIVANFYNRHLWNRLEHSLAHGMYDHIDLATIKALTTRLFKSRPGCAKETLDVRRKILNAMARRISTLANEFDLPSLLGILQCYTVHDMTPHSLEPLAIRATNHIKDFTPHECATLSHVLRKFRIMRIEICERLLDQMSSADQFNAHMAHSALVSIRSCWTQISDGGRNALNAEPTRQKLRAMGEAVGARLDEVEFPNMFMVLSALDIIVTVKIYVPKKSLQSIFERADYLIALIVDPDSDLIDPKTGKRVRQITLEEGRQLQALLLHYGPDLAPALKKRLEEAFREGLLPDESSI</sequence>
<protein>
    <recommendedName>
        <fullName evidence="1">Mitochondrial RNA binding complex 1 subunit domain-containing protein</fullName>
    </recommendedName>
</protein>
<evidence type="ECO:0000313" key="2">
    <source>
        <dbReference type="EMBL" id="CAD2215801.1"/>
    </source>
</evidence>
<organism evidence="2 3">
    <name type="scientific">Angomonas deanei</name>
    <dbReference type="NCBI Taxonomy" id="59799"/>
    <lineage>
        <taxon>Eukaryota</taxon>
        <taxon>Discoba</taxon>
        <taxon>Euglenozoa</taxon>
        <taxon>Kinetoplastea</taxon>
        <taxon>Metakinetoplastina</taxon>
        <taxon>Trypanosomatida</taxon>
        <taxon>Trypanosomatidae</taxon>
        <taxon>Strigomonadinae</taxon>
        <taxon>Angomonas</taxon>
    </lineage>
</organism>
<accession>A0A7G2C9S9</accession>
<dbReference type="VEuPathDB" id="TriTrypDB:ADEAN_000325900"/>